<accession>A0A1W7CTK9</accession>
<reference evidence="2 3" key="1">
    <citation type="submission" date="2017-05" db="EMBL/GenBank/DDBJ databases">
        <title>Complete genome sequence of Streptomyces sp. SCSIO 03032 revealed the diverse biosynthetic pathways for its bioactive secondary metabolites.</title>
        <authorList>
            <person name="Ma L."/>
            <person name="Zhu Y."/>
            <person name="Zhang W."/>
            <person name="Zhang G."/>
            <person name="Tian X."/>
            <person name="Zhang S."/>
            <person name="Zhang C."/>
        </authorList>
    </citation>
    <scope>NUCLEOTIDE SEQUENCE [LARGE SCALE GENOMIC DNA]</scope>
    <source>
        <strain evidence="2 3">SCSIO 03032</strain>
    </source>
</reference>
<proteinExistence type="predicted"/>
<keyword evidence="3" id="KW-1185">Reference proteome</keyword>
<feature type="transmembrane region" description="Helical" evidence="1">
    <location>
        <begin position="26"/>
        <end position="47"/>
    </location>
</feature>
<protein>
    <submittedName>
        <fullName evidence="2">Uncharacterized protein</fullName>
    </submittedName>
</protein>
<name>A0A1W7CTK9_9ACTN</name>
<evidence type="ECO:0000313" key="3">
    <source>
        <dbReference type="Proteomes" id="UP000194218"/>
    </source>
</evidence>
<evidence type="ECO:0000256" key="1">
    <source>
        <dbReference type="SAM" id="Phobius"/>
    </source>
</evidence>
<dbReference type="EMBL" id="CP021121">
    <property type="protein sequence ID" value="ARQ68163.1"/>
    <property type="molecule type" value="Genomic_DNA"/>
</dbReference>
<keyword evidence="1" id="KW-0472">Membrane</keyword>
<dbReference type="AlphaFoldDB" id="A0A1W7CTK9"/>
<evidence type="ECO:0000313" key="2">
    <source>
        <dbReference type="EMBL" id="ARQ68163.1"/>
    </source>
</evidence>
<gene>
    <name evidence="2" type="ORF">CAG99_04305</name>
</gene>
<dbReference type="Proteomes" id="UP000194218">
    <property type="component" value="Chromosome"/>
</dbReference>
<sequence>MEDRMPHHDDFTGPTAPRRTLGIGRLLGGALVGLVLISGLIGALLLARPALDVAPGPVPGAPEAAEGH</sequence>
<keyword evidence="1" id="KW-0812">Transmembrane</keyword>
<keyword evidence="1" id="KW-1133">Transmembrane helix</keyword>
<dbReference type="KEGG" id="smao:CAG99_04305"/>
<organism evidence="2 3">
    <name type="scientific">Streptomyces marincola</name>
    <dbReference type="NCBI Taxonomy" id="2878388"/>
    <lineage>
        <taxon>Bacteria</taxon>
        <taxon>Bacillati</taxon>
        <taxon>Actinomycetota</taxon>
        <taxon>Actinomycetes</taxon>
        <taxon>Kitasatosporales</taxon>
        <taxon>Streptomycetaceae</taxon>
        <taxon>Streptomyces</taxon>
    </lineage>
</organism>